<keyword evidence="2" id="KW-0808">Transferase</keyword>
<keyword evidence="3" id="KW-1185">Reference proteome</keyword>
<dbReference type="InterPro" id="IPR016181">
    <property type="entry name" value="Acyl_CoA_acyltransferase"/>
</dbReference>
<dbReference type="EMBL" id="JBHTGR010000039">
    <property type="protein sequence ID" value="MFC7747521.1"/>
    <property type="molecule type" value="Genomic_DNA"/>
</dbReference>
<dbReference type="GO" id="GO:0016746">
    <property type="term" value="F:acyltransferase activity"/>
    <property type="evidence" value="ECO:0007669"/>
    <property type="project" value="UniProtKB-KW"/>
</dbReference>
<dbReference type="RefSeq" id="WP_382359333.1">
    <property type="nucleotide sequence ID" value="NZ_JBHTGR010000039.1"/>
</dbReference>
<name>A0ABW2UWU5_9BACI</name>
<protein>
    <submittedName>
        <fullName evidence="2">GNAT family N-acetyltransferase</fullName>
        <ecNumber evidence="2">2.3.1.-</ecNumber>
    </submittedName>
</protein>
<comment type="caution">
    <text evidence="2">The sequence shown here is derived from an EMBL/GenBank/DDBJ whole genome shotgun (WGS) entry which is preliminary data.</text>
</comment>
<keyword evidence="2" id="KW-0012">Acyltransferase</keyword>
<sequence>MTVKLESMDSDEFQQYLEYAIKNYADEHIKSGDWGEQEAFSKAKKEFEELLPEKENTENNYLFTICDNDEEVGMIWLAQRTKEEGFIFDINVWDGNKHKGYGEQAMKDLEIVGKEIGLKSIGLHVFGHNKIARNLYEKLGYTETNIKMKKVL</sequence>
<evidence type="ECO:0000313" key="3">
    <source>
        <dbReference type="Proteomes" id="UP001596620"/>
    </source>
</evidence>
<evidence type="ECO:0000259" key="1">
    <source>
        <dbReference type="PROSITE" id="PS51186"/>
    </source>
</evidence>
<gene>
    <name evidence="2" type="ORF">ACFQU8_09805</name>
</gene>
<reference evidence="3" key="1">
    <citation type="journal article" date="2019" name="Int. J. Syst. Evol. Microbiol.">
        <title>The Global Catalogue of Microorganisms (GCM) 10K type strain sequencing project: providing services to taxonomists for standard genome sequencing and annotation.</title>
        <authorList>
            <consortium name="The Broad Institute Genomics Platform"/>
            <consortium name="The Broad Institute Genome Sequencing Center for Infectious Disease"/>
            <person name="Wu L."/>
            <person name="Ma J."/>
        </authorList>
    </citation>
    <scope>NUCLEOTIDE SEQUENCE [LARGE SCALE GENOMIC DNA]</scope>
    <source>
        <strain evidence="3">JCM 30234</strain>
    </source>
</reference>
<dbReference type="EC" id="2.3.1.-" evidence="2"/>
<dbReference type="Pfam" id="PF00583">
    <property type="entry name" value="Acetyltransf_1"/>
    <property type="match status" value="1"/>
</dbReference>
<dbReference type="InterPro" id="IPR000182">
    <property type="entry name" value="GNAT_dom"/>
</dbReference>
<dbReference type="SUPFAM" id="SSF55729">
    <property type="entry name" value="Acyl-CoA N-acyltransferases (Nat)"/>
    <property type="match status" value="1"/>
</dbReference>
<feature type="domain" description="N-acetyltransferase" evidence="1">
    <location>
        <begin position="19"/>
        <end position="152"/>
    </location>
</feature>
<evidence type="ECO:0000313" key="2">
    <source>
        <dbReference type="EMBL" id="MFC7747521.1"/>
    </source>
</evidence>
<dbReference type="Proteomes" id="UP001596620">
    <property type="component" value="Unassembled WGS sequence"/>
</dbReference>
<proteinExistence type="predicted"/>
<dbReference type="PROSITE" id="PS51186">
    <property type="entry name" value="GNAT"/>
    <property type="match status" value="1"/>
</dbReference>
<accession>A0ABW2UWU5</accession>
<dbReference type="Gene3D" id="3.40.630.30">
    <property type="match status" value="1"/>
</dbReference>
<organism evidence="2 3">
    <name type="scientific">Lentibacillus kimchii</name>
    <dbReference type="NCBI Taxonomy" id="1542911"/>
    <lineage>
        <taxon>Bacteria</taxon>
        <taxon>Bacillati</taxon>
        <taxon>Bacillota</taxon>
        <taxon>Bacilli</taxon>
        <taxon>Bacillales</taxon>
        <taxon>Bacillaceae</taxon>
        <taxon>Lentibacillus</taxon>
    </lineage>
</organism>